<accession>A0A8B6CA78</accession>
<sequence length="146" mass="17052">MDLIRGYNDSETESDENEHDQFLRTFHVAVGGNELENSLTIHQLLKEIDLVRYKRDIKKKYITPKEDDNVERFSFKINRNNHEIVATRNRYSDMFILTEEWKEKQRLIKAGLDKDSVAVYWTIYCPGKGTCKRVCGGIGTCDEGMI</sequence>
<comment type="caution">
    <text evidence="1">The sequence shown here is derived from an EMBL/GenBank/DDBJ whole genome shotgun (WGS) entry which is preliminary data.</text>
</comment>
<dbReference type="Proteomes" id="UP000596742">
    <property type="component" value="Unassembled WGS sequence"/>
</dbReference>
<dbReference type="OrthoDB" id="2417481at2759"/>
<dbReference type="AlphaFoldDB" id="A0A8B6CA78"/>
<proteinExistence type="predicted"/>
<gene>
    <name evidence="1" type="ORF">MGAL_10B065627</name>
</gene>
<evidence type="ECO:0000313" key="1">
    <source>
        <dbReference type="EMBL" id="VDI01307.1"/>
    </source>
</evidence>
<protein>
    <submittedName>
        <fullName evidence="1">Uncharacterized protein</fullName>
    </submittedName>
</protein>
<evidence type="ECO:0000313" key="2">
    <source>
        <dbReference type="Proteomes" id="UP000596742"/>
    </source>
</evidence>
<keyword evidence="2" id="KW-1185">Reference proteome</keyword>
<name>A0A8B6CA78_MYTGA</name>
<reference evidence="1" key="1">
    <citation type="submission" date="2018-11" db="EMBL/GenBank/DDBJ databases">
        <authorList>
            <person name="Alioto T."/>
            <person name="Alioto T."/>
        </authorList>
    </citation>
    <scope>NUCLEOTIDE SEQUENCE</scope>
</reference>
<organism evidence="1 2">
    <name type="scientific">Mytilus galloprovincialis</name>
    <name type="common">Mediterranean mussel</name>
    <dbReference type="NCBI Taxonomy" id="29158"/>
    <lineage>
        <taxon>Eukaryota</taxon>
        <taxon>Metazoa</taxon>
        <taxon>Spiralia</taxon>
        <taxon>Lophotrochozoa</taxon>
        <taxon>Mollusca</taxon>
        <taxon>Bivalvia</taxon>
        <taxon>Autobranchia</taxon>
        <taxon>Pteriomorphia</taxon>
        <taxon>Mytilida</taxon>
        <taxon>Mytiloidea</taxon>
        <taxon>Mytilidae</taxon>
        <taxon>Mytilinae</taxon>
        <taxon>Mytilus</taxon>
    </lineage>
</organism>
<dbReference type="EMBL" id="UYJE01001335">
    <property type="protein sequence ID" value="VDI01307.1"/>
    <property type="molecule type" value="Genomic_DNA"/>
</dbReference>